<accession>A0A9P1MSI4</accession>
<sequence length="524" mass="61988">MKWVDPNYTDANHFDKEKHKQFKSQFFAINITQKRKTPFACFMNKKFDGFTSTDDFRKIVKDNILAKNDKFDLLGFIPSDDKIEIWKARFILIVVWLSNVLHDEKELFLNVIKALTINCGFLNFEKEADIKKWVDGGLKMSEEYVNFDKLRDFEKMKEKTKKKEEILKNALKVPKSSAPKLLQQALKKDETPKDCQFPNFKRGFLNNTSTEDEPKIEPVKVTTKVVRKTASDVVDKLITYIINQSGFEEYTPLEDLDEGIRKHMVDYLDEIEADIYWRMMNNETFSKLLMHKLEKYFDLKIEKGQKLVRKKRDAPVKKPENAPKIVETKETIDAIEENKKLKLKIDEMTTKLEESQRREQVLEGIQIKLRAELEEVGININEREEAAKELEKNSKLLLNKIKQDYREEIRKYKEEAQTRENRIQQLQDEQKENREFLRKEREKLYAEAEKNSRLANESVRKMKTELENAKFHENNHLSKISELLKENSQLKTHIEILEEKLDSDKNSEEISQDIQKLDVSSSDC</sequence>
<organism evidence="2 3">
    <name type="scientific">Caenorhabditis angaria</name>
    <dbReference type="NCBI Taxonomy" id="860376"/>
    <lineage>
        <taxon>Eukaryota</taxon>
        <taxon>Metazoa</taxon>
        <taxon>Ecdysozoa</taxon>
        <taxon>Nematoda</taxon>
        <taxon>Chromadorea</taxon>
        <taxon>Rhabditida</taxon>
        <taxon>Rhabditina</taxon>
        <taxon>Rhabditomorpha</taxon>
        <taxon>Rhabditoidea</taxon>
        <taxon>Rhabditidae</taxon>
        <taxon>Peloderinae</taxon>
        <taxon>Caenorhabditis</taxon>
    </lineage>
</organism>
<keyword evidence="3" id="KW-1185">Reference proteome</keyword>
<evidence type="ECO:0000256" key="1">
    <source>
        <dbReference type="SAM" id="MobiDB-lite"/>
    </source>
</evidence>
<proteinExistence type="predicted"/>
<dbReference type="Proteomes" id="UP001152747">
    <property type="component" value="Unassembled WGS sequence"/>
</dbReference>
<protein>
    <submittedName>
        <fullName evidence="2">Uncharacterized protein</fullName>
    </submittedName>
</protein>
<dbReference type="AlphaFoldDB" id="A0A9P1MSI4"/>
<evidence type="ECO:0000313" key="2">
    <source>
        <dbReference type="EMBL" id="CAI5438246.1"/>
    </source>
</evidence>
<gene>
    <name evidence="2" type="ORF">CAMP_LOCUS883</name>
</gene>
<reference evidence="2" key="1">
    <citation type="submission" date="2022-11" db="EMBL/GenBank/DDBJ databases">
        <authorList>
            <person name="Kikuchi T."/>
        </authorList>
    </citation>
    <scope>NUCLEOTIDE SEQUENCE</scope>
    <source>
        <strain evidence="2">PS1010</strain>
    </source>
</reference>
<feature type="region of interest" description="Disordered" evidence="1">
    <location>
        <begin position="502"/>
        <end position="524"/>
    </location>
</feature>
<feature type="compositionally biased region" description="Polar residues" evidence="1">
    <location>
        <begin position="512"/>
        <end position="524"/>
    </location>
</feature>
<dbReference type="EMBL" id="CANHGI010000001">
    <property type="protein sequence ID" value="CAI5438246.1"/>
    <property type="molecule type" value="Genomic_DNA"/>
</dbReference>
<name>A0A9P1MSI4_9PELO</name>
<comment type="caution">
    <text evidence="2">The sequence shown here is derived from an EMBL/GenBank/DDBJ whole genome shotgun (WGS) entry which is preliminary data.</text>
</comment>
<evidence type="ECO:0000313" key="3">
    <source>
        <dbReference type="Proteomes" id="UP001152747"/>
    </source>
</evidence>